<evidence type="ECO:0000313" key="3">
    <source>
        <dbReference type="Proteomes" id="UP001167796"/>
    </source>
</evidence>
<dbReference type="RefSeq" id="WP_305009991.1">
    <property type="nucleotide sequence ID" value="NZ_JAUQSX010000001.1"/>
</dbReference>
<name>A0ABT9A7X5_9BACT</name>
<keyword evidence="1" id="KW-0812">Transmembrane</keyword>
<feature type="transmembrane region" description="Helical" evidence="1">
    <location>
        <begin position="20"/>
        <end position="38"/>
    </location>
</feature>
<keyword evidence="1" id="KW-1133">Transmembrane helix</keyword>
<protein>
    <submittedName>
        <fullName evidence="2">DUF2238 domain-containing protein</fullName>
    </submittedName>
</protein>
<organism evidence="2 3">
    <name type="scientific">Hymenobacter mellowenesis</name>
    <dbReference type="NCBI Taxonomy" id="3063995"/>
    <lineage>
        <taxon>Bacteria</taxon>
        <taxon>Pseudomonadati</taxon>
        <taxon>Bacteroidota</taxon>
        <taxon>Cytophagia</taxon>
        <taxon>Cytophagales</taxon>
        <taxon>Hymenobacteraceae</taxon>
        <taxon>Hymenobacter</taxon>
    </lineage>
</organism>
<dbReference type="InterPro" id="IPR014509">
    <property type="entry name" value="YjdF-like"/>
</dbReference>
<accession>A0ABT9A7X5</accession>
<keyword evidence="3" id="KW-1185">Reference proteome</keyword>
<reference evidence="2" key="1">
    <citation type="submission" date="2023-07" db="EMBL/GenBank/DDBJ databases">
        <authorList>
            <person name="Kim M.K."/>
        </authorList>
    </citation>
    <scope>NUCLEOTIDE SEQUENCE</scope>
    <source>
        <strain evidence="2">M29</strain>
    </source>
</reference>
<sequence length="217" mass="23715">MFTSPTVSAPTRPAPATGHLFPGLLLAAYVLLFAVCAINPAERGTWVAENLPIVAIAATLTMLYLRGIRFSNLAYALMSVLLFMHTIGGYYTFEKVPFAWFNDLFGFKRNMYDRVAHFSVGFYAYPIIELTDRLGTIRNRLVSYLFPLFAIATVAMTYEIIEWIYAAKAGGAAGAAFLGSQGDIWDAQKDMLADTSGAVVALLLYALVGRGSNSPDK</sequence>
<dbReference type="Pfam" id="PF09997">
    <property type="entry name" value="DUF2238"/>
    <property type="match status" value="1"/>
</dbReference>
<feature type="transmembrane region" description="Helical" evidence="1">
    <location>
        <begin position="73"/>
        <end position="93"/>
    </location>
</feature>
<dbReference type="PIRSF" id="PIRSF020606">
    <property type="entry name" value="UCP020606"/>
    <property type="match status" value="1"/>
</dbReference>
<proteinExistence type="predicted"/>
<evidence type="ECO:0000313" key="2">
    <source>
        <dbReference type="EMBL" id="MDO7845300.1"/>
    </source>
</evidence>
<feature type="transmembrane region" description="Helical" evidence="1">
    <location>
        <begin position="191"/>
        <end position="208"/>
    </location>
</feature>
<dbReference type="Proteomes" id="UP001167796">
    <property type="component" value="Unassembled WGS sequence"/>
</dbReference>
<keyword evidence="1" id="KW-0472">Membrane</keyword>
<evidence type="ECO:0000256" key="1">
    <source>
        <dbReference type="SAM" id="Phobius"/>
    </source>
</evidence>
<comment type="caution">
    <text evidence="2">The sequence shown here is derived from an EMBL/GenBank/DDBJ whole genome shotgun (WGS) entry which is preliminary data.</text>
</comment>
<feature type="transmembrane region" description="Helical" evidence="1">
    <location>
        <begin position="141"/>
        <end position="161"/>
    </location>
</feature>
<dbReference type="InterPro" id="IPR058534">
    <property type="entry name" value="YjdF"/>
</dbReference>
<dbReference type="EMBL" id="JAUQSX010000001">
    <property type="protein sequence ID" value="MDO7845300.1"/>
    <property type="molecule type" value="Genomic_DNA"/>
</dbReference>
<gene>
    <name evidence="2" type="ORF">Q5H92_02950</name>
</gene>